<organism evidence="6 9">
    <name type="scientific">Kocuria flava</name>
    <dbReference type="NCBI Taxonomy" id="446860"/>
    <lineage>
        <taxon>Bacteria</taxon>
        <taxon>Bacillati</taxon>
        <taxon>Actinomycetota</taxon>
        <taxon>Actinomycetes</taxon>
        <taxon>Micrococcales</taxon>
        <taxon>Micrococcaceae</taxon>
        <taxon>Kocuria</taxon>
    </lineage>
</organism>
<dbReference type="PANTHER" id="PTHR11715">
    <property type="entry name" value="GLYCINE CLEAVAGE SYSTEM H PROTEIN"/>
    <property type="match status" value="1"/>
</dbReference>
<feature type="modified residue" description="N6-lipoyllysine" evidence="3 4">
    <location>
        <position position="63"/>
    </location>
</feature>
<evidence type="ECO:0000313" key="8">
    <source>
        <dbReference type="EMBL" id="PLC12014.1"/>
    </source>
</evidence>
<evidence type="ECO:0000313" key="10">
    <source>
        <dbReference type="Proteomes" id="UP000234632"/>
    </source>
</evidence>
<dbReference type="EMBL" id="CP013254">
    <property type="protein sequence ID" value="ALU38455.1"/>
    <property type="molecule type" value="Genomic_DNA"/>
</dbReference>
<dbReference type="CDD" id="cd06848">
    <property type="entry name" value="GCS_H"/>
    <property type="match status" value="1"/>
</dbReference>
<dbReference type="HAMAP" id="MF_00272">
    <property type="entry name" value="GcvH"/>
    <property type="match status" value="1"/>
</dbReference>
<gene>
    <name evidence="7" type="primary">gcvH_1</name>
    <name evidence="3" type="synonym">gcvH</name>
    <name evidence="6" type="ORF">AS188_00360</name>
    <name evidence="8" type="ORF">AUQ48_06940</name>
    <name evidence="7" type="ORF">KFL01_21700</name>
</gene>
<comment type="cofactor">
    <cofactor evidence="3">
        <name>(R)-lipoate</name>
        <dbReference type="ChEBI" id="CHEBI:83088"/>
    </cofactor>
    <text evidence="3">Binds 1 lipoyl cofactor covalently.</text>
</comment>
<comment type="subunit">
    <text evidence="3">The glycine cleavage system is composed of four proteins: P, T, L and H.</text>
</comment>
<comment type="function">
    <text evidence="3">The glycine cleavage system catalyzes the degradation of glycine. The H protein shuttles the methylamine group of glycine from the P protein to the T protein.</text>
</comment>
<dbReference type="RefSeq" id="WP_058857169.1">
    <property type="nucleotide sequence ID" value="NZ_BJZR01000066.1"/>
</dbReference>
<dbReference type="Proteomes" id="UP000321155">
    <property type="component" value="Unassembled WGS sequence"/>
</dbReference>
<keyword evidence="11" id="KW-1185">Reference proteome</keyword>
<dbReference type="OrthoDB" id="9796712at2"/>
<dbReference type="AlphaFoldDB" id="A0A0U3HU94"/>
<dbReference type="InterPro" id="IPR033753">
    <property type="entry name" value="GCV_H/Fam206"/>
</dbReference>
<dbReference type="GO" id="GO:0005829">
    <property type="term" value="C:cytosol"/>
    <property type="evidence" value="ECO:0007669"/>
    <property type="project" value="TreeGrafter"/>
</dbReference>
<dbReference type="SUPFAM" id="SSF51230">
    <property type="entry name" value="Single hybrid motif"/>
    <property type="match status" value="1"/>
</dbReference>
<reference evidence="6 9" key="1">
    <citation type="submission" date="2015-11" db="EMBL/GenBank/DDBJ databases">
        <title>Complete Genome Sequence of Kocuria flava strain HO-9041.</title>
        <authorList>
            <person name="Zhou M."/>
            <person name="Dai J."/>
        </authorList>
    </citation>
    <scope>NUCLEOTIDE SEQUENCE [LARGE SCALE GENOMIC DNA]</scope>
    <source>
        <strain evidence="6 9">HO-9041</strain>
    </source>
</reference>
<sequence>MSTVLPDLRYSAEHEWIDSASPARIGISQVAVDALGDVVYLDLPEAGSTVTAGEVCGEVESTKSVSELFSPVTGTVVEVNAEAVDNPAVLNEDPYGAGWLFTVEVSEEGPLLSAQEYADANGGELG</sequence>
<dbReference type="NCBIfam" id="NF002270">
    <property type="entry name" value="PRK01202.1"/>
    <property type="match status" value="1"/>
</dbReference>
<dbReference type="PROSITE" id="PS50968">
    <property type="entry name" value="BIOTINYL_LIPOYL"/>
    <property type="match status" value="1"/>
</dbReference>
<reference evidence="8 10" key="2">
    <citation type="submission" date="2015-12" db="EMBL/GenBank/DDBJ databases">
        <authorList>
            <person name="Shamseldin A."/>
            <person name="Moawad H."/>
            <person name="Abd El-Rahim W.M."/>
            <person name="Sadowsky M.J."/>
        </authorList>
    </citation>
    <scope>NUCLEOTIDE SEQUENCE [LARGE SCALE GENOMIC DNA]</scope>
    <source>
        <strain evidence="8 10">S43</strain>
    </source>
</reference>
<comment type="similarity">
    <text evidence="1 3">Belongs to the GcvH family.</text>
</comment>
<evidence type="ECO:0000256" key="2">
    <source>
        <dbReference type="ARBA" id="ARBA00022823"/>
    </source>
</evidence>
<accession>A0A0U3HU94</accession>
<dbReference type="InterPro" id="IPR002930">
    <property type="entry name" value="GCV_H"/>
</dbReference>
<dbReference type="GO" id="GO:0005960">
    <property type="term" value="C:glycine cleavage complex"/>
    <property type="evidence" value="ECO:0007669"/>
    <property type="project" value="InterPro"/>
</dbReference>
<dbReference type="EMBL" id="BJZR01000066">
    <property type="protein sequence ID" value="GEO92864.1"/>
    <property type="molecule type" value="Genomic_DNA"/>
</dbReference>
<feature type="domain" description="Lipoyl-binding" evidence="5">
    <location>
        <begin position="22"/>
        <end position="104"/>
    </location>
</feature>
<dbReference type="InterPro" id="IPR017453">
    <property type="entry name" value="GCV_H_sub"/>
</dbReference>
<dbReference type="Pfam" id="PF01597">
    <property type="entry name" value="GCV_H"/>
    <property type="match status" value="1"/>
</dbReference>
<evidence type="ECO:0000256" key="3">
    <source>
        <dbReference type="HAMAP-Rule" id="MF_00272"/>
    </source>
</evidence>
<proteinExistence type="inferred from homology"/>
<evidence type="ECO:0000256" key="4">
    <source>
        <dbReference type="PIRSR" id="PIRSR617453-50"/>
    </source>
</evidence>
<dbReference type="InterPro" id="IPR003016">
    <property type="entry name" value="2-oxoA_DH_lipoyl-BS"/>
</dbReference>
<dbReference type="NCBIfam" id="TIGR00527">
    <property type="entry name" value="gcvH"/>
    <property type="match status" value="1"/>
</dbReference>
<evidence type="ECO:0000259" key="5">
    <source>
        <dbReference type="PROSITE" id="PS50968"/>
    </source>
</evidence>
<dbReference type="EMBL" id="LOMZ01000001">
    <property type="protein sequence ID" value="PLC12014.1"/>
    <property type="molecule type" value="Genomic_DNA"/>
</dbReference>
<evidence type="ECO:0000313" key="11">
    <source>
        <dbReference type="Proteomes" id="UP000321155"/>
    </source>
</evidence>
<dbReference type="GO" id="GO:0019464">
    <property type="term" value="P:glycine decarboxylation via glycine cleavage system"/>
    <property type="evidence" value="ECO:0007669"/>
    <property type="project" value="UniProtKB-UniRule"/>
</dbReference>
<dbReference type="STRING" id="446860.AS188_00360"/>
<protein>
    <recommendedName>
        <fullName evidence="3">Glycine cleavage system H protein</fullName>
    </recommendedName>
</protein>
<name>A0A0U3HU94_9MICC</name>
<evidence type="ECO:0000256" key="1">
    <source>
        <dbReference type="ARBA" id="ARBA00009249"/>
    </source>
</evidence>
<dbReference type="PROSITE" id="PS00189">
    <property type="entry name" value="LIPOYL"/>
    <property type="match status" value="1"/>
</dbReference>
<dbReference type="Proteomes" id="UP000234632">
    <property type="component" value="Unassembled WGS sequence"/>
</dbReference>
<dbReference type="Gene3D" id="2.40.50.100">
    <property type="match status" value="1"/>
</dbReference>
<evidence type="ECO:0000313" key="7">
    <source>
        <dbReference type="EMBL" id="GEO92864.1"/>
    </source>
</evidence>
<evidence type="ECO:0000313" key="9">
    <source>
        <dbReference type="Proteomes" id="UP000057181"/>
    </source>
</evidence>
<keyword evidence="2 3" id="KW-0450">Lipoyl</keyword>
<dbReference type="Proteomes" id="UP000057181">
    <property type="component" value="Chromosome"/>
</dbReference>
<dbReference type="GO" id="GO:0009249">
    <property type="term" value="P:protein lipoylation"/>
    <property type="evidence" value="ECO:0007669"/>
    <property type="project" value="TreeGrafter"/>
</dbReference>
<evidence type="ECO:0000313" key="6">
    <source>
        <dbReference type="EMBL" id="ALU38455.1"/>
    </source>
</evidence>
<dbReference type="InterPro" id="IPR011053">
    <property type="entry name" value="Single_hybrid_motif"/>
</dbReference>
<dbReference type="KEGG" id="kfv:AS188_00360"/>
<reference evidence="7 11" key="3">
    <citation type="submission" date="2019-07" db="EMBL/GenBank/DDBJ databases">
        <title>Whole genome shotgun sequence of Kocuria flava NBRC 107626.</title>
        <authorList>
            <person name="Hosoyama A."/>
            <person name="Uohara A."/>
            <person name="Ohji S."/>
            <person name="Ichikawa N."/>
        </authorList>
    </citation>
    <scope>NUCLEOTIDE SEQUENCE [LARGE SCALE GENOMIC DNA]</scope>
    <source>
        <strain evidence="7 11">NBRC 107626</strain>
    </source>
</reference>
<dbReference type="InterPro" id="IPR000089">
    <property type="entry name" value="Biotin_lipoyl"/>
</dbReference>
<dbReference type="PANTHER" id="PTHR11715:SF3">
    <property type="entry name" value="GLYCINE CLEAVAGE SYSTEM H PROTEIN-RELATED"/>
    <property type="match status" value="1"/>
</dbReference>